<evidence type="ECO:0000256" key="1">
    <source>
        <dbReference type="ARBA" id="ARBA00001946"/>
    </source>
</evidence>
<dbReference type="EMBL" id="QGHD01000011">
    <property type="protein sequence ID" value="PWL01178.1"/>
    <property type="molecule type" value="Genomic_DNA"/>
</dbReference>
<evidence type="ECO:0000256" key="2">
    <source>
        <dbReference type="ARBA" id="ARBA00006706"/>
    </source>
</evidence>
<comment type="cofactor">
    <cofactor evidence="1">
        <name>Mg(2+)</name>
        <dbReference type="ChEBI" id="CHEBI:18420"/>
    </cofactor>
</comment>
<dbReference type="Gene3D" id="1.10.600.10">
    <property type="entry name" value="Farnesyl Diphosphate Synthase"/>
    <property type="match status" value="1"/>
</dbReference>
<evidence type="ECO:0000256" key="4">
    <source>
        <dbReference type="ARBA" id="ARBA00022723"/>
    </source>
</evidence>
<dbReference type="SUPFAM" id="SSF48576">
    <property type="entry name" value="Terpenoid synthases"/>
    <property type="match status" value="1"/>
</dbReference>
<evidence type="ECO:0000256" key="3">
    <source>
        <dbReference type="ARBA" id="ARBA00022679"/>
    </source>
</evidence>
<reference evidence="7 8" key="1">
    <citation type="submission" date="2018-05" db="EMBL/GenBank/DDBJ databases">
        <title>Animal gut microbial communities from fecal samples from Wisconsin, USA.</title>
        <authorList>
            <person name="Neumann A."/>
        </authorList>
    </citation>
    <scope>NUCLEOTIDE SEQUENCE [LARGE SCALE GENOMIC DNA]</scope>
    <source>
        <strain evidence="7 8">UWS4</strain>
    </source>
</reference>
<dbReference type="InterPro" id="IPR033749">
    <property type="entry name" value="Polyprenyl_synt_CS"/>
</dbReference>
<comment type="caution">
    <text evidence="7">The sequence shown here is derived from an EMBL/GenBank/DDBJ whole genome shotgun (WGS) entry which is preliminary data.</text>
</comment>
<dbReference type="RefSeq" id="WP_106198771.1">
    <property type="nucleotide sequence ID" value="NZ_JAXEIU010000047.1"/>
</dbReference>
<organism evidence="7 8">
    <name type="scientific">Hallerella porci</name>
    <dbReference type="NCBI Taxonomy" id="1945871"/>
    <lineage>
        <taxon>Bacteria</taxon>
        <taxon>Pseudomonadati</taxon>
        <taxon>Fibrobacterota</taxon>
        <taxon>Fibrobacteria</taxon>
        <taxon>Fibrobacterales</taxon>
        <taxon>Fibrobacteraceae</taxon>
        <taxon>Hallerella</taxon>
    </lineage>
</organism>
<protein>
    <submittedName>
        <fullName evidence="7">Octaprenyl-diphosphate synthase</fullName>
    </submittedName>
</protein>
<keyword evidence="5" id="KW-0460">Magnesium</keyword>
<dbReference type="PANTHER" id="PTHR12001:SF69">
    <property type="entry name" value="ALL TRANS-POLYPRENYL-DIPHOSPHATE SYNTHASE PDSS1"/>
    <property type="match status" value="1"/>
</dbReference>
<dbReference type="PROSITE" id="PS00444">
    <property type="entry name" value="POLYPRENYL_SYNTHASE_2"/>
    <property type="match status" value="1"/>
</dbReference>
<dbReference type="Proteomes" id="UP000245523">
    <property type="component" value="Unassembled WGS sequence"/>
</dbReference>
<dbReference type="PROSITE" id="PS00723">
    <property type="entry name" value="POLYPRENYL_SYNTHASE_1"/>
    <property type="match status" value="1"/>
</dbReference>
<comment type="similarity">
    <text evidence="2 6">Belongs to the FPP/GGPP synthase family.</text>
</comment>
<keyword evidence="3 6" id="KW-0808">Transferase</keyword>
<dbReference type="CDD" id="cd00685">
    <property type="entry name" value="Trans_IPPS_HT"/>
    <property type="match status" value="1"/>
</dbReference>
<dbReference type="SFLD" id="SFLDS00005">
    <property type="entry name" value="Isoprenoid_Synthase_Type_I"/>
    <property type="match status" value="1"/>
</dbReference>
<name>A0ABX5LNT2_9BACT</name>
<sequence>MNSADHKTFQEVLQNARGQVQEYLNEADATVLAVARSAPEGVSERMLKLIQRKGKKIRSTVLSLIATSGKNSPVMERVAKACAGVEMLHLASLVHDDIIDETTLRRGERTAHVEWGNKIAVLMGDYILSQAMRAVIHEQAHDIPLELSSAANRLIVGEICELDSTGDLDISLARYNHIIDCKTAALIEASARIGAIIAGFEKPEVEKFGKIGAHFGIAFQIIDDLLDYGVGATDLDKAKFTDLSNGLATLPLILYFEKVSPEEKSEMKDLLKKSSETGVPEKICERLKNAGAFDQAKEIALQHISDASEISDSLPKNEHIEILKAFLFSMTERGN</sequence>
<evidence type="ECO:0000256" key="5">
    <source>
        <dbReference type="ARBA" id="ARBA00022842"/>
    </source>
</evidence>
<evidence type="ECO:0000313" key="8">
    <source>
        <dbReference type="Proteomes" id="UP000245523"/>
    </source>
</evidence>
<accession>A0ABX5LNT2</accession>
<dbReference type="InterPro" id="IPR008949">
    <property type="entry name" value="Isoprenoid_synthase_dom_sf"/>
</dbReference>
<keyword evidence="4" id="KW-0479">Metal-binding</keyword>
<proteinExistence type="inferred from homology"/>
<dbReference type="InterPro" id="IPR000092">
    <property type="entry name" value="Polyprenyl_synt"/>
</dbReference>
<dbReference type="Pfam" id="PF00348">
    <property type="entry name" value="polyprenyl_synt"/>
    <property type="match status" value="1"/>
</dbReference>
<keyword evidence="8" id="KW-1185">Reference proteome</keyword>
<evidence type="ECO:0000313" key="7">
    <source>
        <dbReference type="EMBL" id="PWL01178.1"/>
    </source>
</evidence>
<gene>
    <name evidence="7" type="ORF">B0H50_11152</name>
</gene>
<dbReference type="PANTHER" id="PTHR12001">
    <property type="entry name" value="GERANYLGERANYL PYROPHOSPHATE SYNTHASE"/>
    <property type="match status" value="1"/>
</dbReference>
<evidence type="ECO:0000256" key="6">
    <source>
        <dbReference type="RuleBase" id="RU004466"/>
    </source>
</evidence>